<evidence type="ECO:0000313" key="2">
    <source>
        <dbReference type="Proteomes" id="UP000570678"/>
    </source>
</evidence>
<dbReference type="EMBL" id="JAAXOT010000007">
    <property type="protein sequence ID" value="NKY57652.1"/>
    <property type="molecule type" value="Genomic_DNA"/>
</dbReference>
<name>A0A846YJ98_9NOCA</name>
<dbReference type="RefSeq" id="WP_062975606.1">
    <property type="nucleotide sequence ID" value="NZ_JAAXOT010000007.1"/>
</dbReference>
<sequence>MSNAIDDLDQLHLGHHGAAQRRLTDEFAVELTVAYRATAAAITGARQHDIVELEHVAVGRAGISPPTRT</sequence>
<dbReference type="Proteomes" id="UP000570678">
    <property type="component" value="Unassembled WGS sequence"/>
</dbReference>
<proteinExistence type="predicted"/>
<keyword evidence="2" id="KW-1185">Reference proteome</keyword>
<protein>
    <submittedName>
        <fullName evidence="1">Uncharacterized protein</fullName>
    </submittedName>
</protein>
<evidence type="ECO:0000313" key="1">
    <source>
        <dbReference type="EMBL" id="NKY57652.1"/>
    </source>
</evidence>
<accession>A0A846YJ98</accession>
<comment type="caution">
    <text evidence="1">The sequence shown here is derived from an EMBL/GenBank/DDBJ whole genome shotgun (WGS) entry which is preliminary data.</text>
</comment>
<dbReference type="AlphaFoldDB" id="A0A846YJ98"/>
<organism evidence="1 2">
    <name type="scientific">Nocardia flavorosea</name>
    <dbReference type="NCBI Taxonomy" id="53429"/>
    <lineage>
        <taxon>Bacteria</taxon>
        <taxon>Bacillati</taxon>
        <taxon>Actinomycetota</taxon>
        <taxon>Actinomycetes</taxon>
        <taxon>Mycobacteriales</taxon>
        <taxon>Nocardiaceae</taxon>
        <taxon>Nocardia</taxon>
    </lineage>
</organism>
<reference evidence="1 2" key="1">
    <citation type="submission" date="2020-04" db="EMBL/GenBank/DDBJ databases">
        <title>MicrobeNet Type strains.</title>
        <authorList>
            <person name="Nicholson A.C."/>
        </authorList>
    </citation>
    <scope>NUCLEOTIDE SEQUENCE [LARGE SCALE GENOMIC DNA]</scope>
    <source>
        <strain evidence="1 2">JCM 3332</strain>
    </source>
</reference>
<gene>
    <name evidence="1" type="ORF">HGA15_16145</name>
</gene>